<dbReference type="InterPro" id="IPR023988">
    <property type="entry name" value="MftA"/>
</dbReference>
<dbReference type="EMBL" id="CAEZSR010000011">
    <property type="protein sequence ID" value="CAB4544359.1"/>
    <property type="molecule type" value="Genomic_DNA"/>
</dbReference>
<proteinExistence type="predicted"/>
<dbReference type="Pfam" id="PF23709">
    <property type="entry name" value="MftA"/>
    <property type="match status" value="1"/>
</dbReference>
<accession>A0A6J6C1G1</accession>
<gene>
    <name evidence="1" type="ORF">UFOPK1493_00541</name>
</gene>
<reference evidence="1" key="1">
    <citation type="submission" date="2020-05" db="EMBL/GenBank/DDBJ databases">
        <authorList>
            <person name="Chiriac C."/>
            <person name="Salcher M."/>
            <person name="Ghai R."/>
            <person name="Kavagutti S V."/>
        </authorList>
    </citation>
    <scope>NUCLEOTIDE SEQUENCE</scope>
</reference>
<dbReference type="NCBIfam" id="TIGR03969">
    <property type="entry name" value="mycofactocin"/>
    <property type="match status" value="1"/>
</dbReference>
<organism evidence="1">
    <name type="scientific">freshwater metagenome</name>
    <dbReference type="NCBI Taxonomy" id="449393"/>
    <lineage>
        <taxon>unclassified sequences</taxon>
        <taxon>metagenomes</taxon>
        <taxon>ecological metagenomes</taxon>
    </lineage>
</organism>
<dbReference type="AlphaFoldDB" id="A0A6J6C1G1"/>
<sequence>MEQDTPTTTLDDQAAVTVETVEEELLVEEISIDGMCGVY</sequence>
<name>A0A6J6C1G1_9ZZZZ</name>
<evidence type="ECO:0000313" key="1">
    <source>
        <dbReference type="EMBL" id="CAB4544359.1"/>
    </source>
</evidence>
<protein>
    <submittedName>
        <fullName evidence="1">Unannotated protein</fullName>
    </submittedName>
</protein>